<feature type="domain" description="Polysaccharide biosynthesis protein CapD-like" evidence="4">
    <location>
        <begin position="554"/>
        <end position="701"/>
    </location>
</feature>
<evidence type="ECO:0000256" key="1">
    <source>
        <dbReference type="ARBA" id="ARBA00007430"/>
    </source>
</evidence>
<accession>A0A4P6LRB5</accession>
<dbReference type="InterPro" id="IPR029063">
    <property type="entry name" value="SAM-dependent_MTases_sf"/>
</dbReference>
<dbReference type="PANTHER" id="PTHR43318:SF1">
    <property type="entry name" value="POLYSACCHARIDE BIOSYNTHESIS PROTEIN EPSC-RELATED"/>
    <property type="match status" value="1"/>
</dbReference>
<reference evidence="5 6" key="1">
    <citation type="submission" date="2019-01" db="EMBL/GenBank/DDBJ databases">
        <title>PMF-metabolizing Aryl O-demethylase.</title>
        <authorList>
            <person name="Kim M."/>
        </authorList>
    </citation>
    <scope>NUCLEOTIDE SEQUENCE [LARGE SCALE GENOMIC DNA]</scope>
    <source>
        <strain evidence="5 6">PMF1</strain>
    </source>
</reference>
<dbReference type="GO" id="GO:0016829">
    <property type="term" value="F:lyase activity"/>
    <property type="evidence" value="ECO:0007669"/>
    <property type="project" value="UniProtKB-KW"/>
</dbReference>
<dbReference type="KEGG" id="bpro:PMF13cell1_00174"/>
<keyword evidence="3" id="KW-1133">Transmembrane helix</keyword>
<evidence type="ECO:0000313" key="6">
    <source>
        <dbReference type="Proteomes" id="UP000289794"/>
    </source>
</evidence>
<feature type="transmembrane region" description="Helical" evidence="3">
    <location>
        <begin position="100"/>
        <end position="123"/>
    </location>
</feature>
<protein>
    <submittedName>
        <fullName evidence="5">UDP-N-acetyl-alpha-D-glucosamine C6 dehydratase</fullName>
        <ecNumber evidence="5">4.2.1.135</ecNumber>
    </submittedName>
</protein>
<comment type="similarity">
    <text evidence="1">Belongs to the polysaccharide synthase family.</text>
</comment>
<feature type="domain" description="Polysaccharide biosynthesis protein CapD-like" evidence="4">
    <location>
        <begin position="383"/>
        <end position="532"/>
    </location>
</feature>
<dbReference type="Pfam" id="PF13727">
    <property type="entry name" value="CoA_binding_3"/>
    <property type="match status" value="1"/>
</dbReference>
<feature type="transmembrane region" description="Helical" evidence="3">
    <location>
        <begin position="200"/>
        <end position="219"/>
    </location>
</feature>
<gene>
    <name evidence="5" type="primary">pglF_1</name>
    <name evidence="5" type="ORF">PMF13cell1_00174</name>
</gene>
<dbReference type="Proteomes" id="UP000289794">
    <property type="component" value="Chromosome"/>
</dbReference>
<evidence type="ECO:0000259" key="4">
    <source>
        <dbReference type="Pfam" id="PF02719"/>
    </source>
</evidence>
<dbReference type="CDD" id="cd05237">
    <property type="entry name" value="UDP_invert_4-6DH_SDR_e"/>
    <property type="match status" value="1"/>
</dbReference>
<dbReference type="InterPro" id="IPR036291">
    <property type="entry name" value="NAD(P)-bd_dom_sf"/>
</dbReference>
<dbReference type="InterPro" id="IPR051203">
    <property type="entry name" value="Polysaccharide_Synthase-Rel"/>
</dbReference>
<dbReference type="EMBL" id="CP035945">
    <property type="protein sequence ID" value="QBE94681.1"/>
    <property type="molecule type" value="Genomic_DNA"/>
</dbReference>
<evidence type="ECO:0000256" key="2">
    <source>
        <dbReference type="SAM" id="MobiDB-lite"/>
    </source>
</evidence>
<evidence type="ECO:0000256" key="3">
    <source>
        <dbReference type="SAM" id="Phobius"/>
    </source>
</evidence>
<dbReference type="EC" id="4.2.1.135" evidence="5"/>
<feature type="transmembrane region" description="Helical" evidence="3">
    <location>
        <begin position="173"/>
        <end position="194"/>
    </location>
</feature>
<dbReference type="SUPFAM" id="SSF51735">
    <property type="entry name" value="NAD(P)-binding Rossmann-fold domains"/>
    <property type="match status" value="1"/>
</dbReference>
<keyword evidence="3" id="KW-0812">Transmembrane</keyword>
<dbReference type="PANTHER" id="PTHR43318">
    <property type="entry name" value="UDP-N-ACETYLGLUCOSAMINE 4,6-DEHYDRATASE"/>
    <property type="match status" value="1"/>
</dbReference>
<feature type="transmembrane region" description="Helical" evidence="3">
    <location>
        <begin position="6"/>
        <end position="24"/>
    </location>
</feature>
<dbReference type="InterPro" id="IPR003869">
    <property type="entry name" value="Polysac_CapD-like"/>
</dbReference>
<sequence length="758" mass="85184">MWQMIIVLLLLLVLFLFVMVFALAKINSGDRKREDDEQEAFIRGTEDTGDDSGRGKRSGMTGDEERKWKAAQINEERDRAQEELMRKAGKKKKVMEHWQAIALWLMLYDVVAVNAAFMLALWVRFDCRYSLIPDVYLGAFLKFAPWYTVFSIVVYWALRLYKSVWRFASFSELFRIGAANVVTGLFQIIGITLFVKRMPISYYLFGIMLQFVFTVAVRFSYRFILLERNRNKQSEEDTVLHRVMLIGAGAAGQIIIRDLNRASEVKAKVCCIIDDNPNKMGRYIEGIPIVGNRDDILLSAEKYKIDQILLAIPSASAEEKRDILNICKETGCEMKILPGIYQLVNGEVSISKMKSVAVEDLLGRDPIKVNMEEIFQALRNKTILVTGGGGSIGSELCRQIAAHGPKRLIIFDIYENNAYDIEQELRRRYPKLDLVVLIGSVRDSRRINSLFAEYRPDVVYHAAAHKHVPLMETSPCEAIKNNVLGTYKTASAALQSGCEKFVLISTDKAVNPTNIMGASKRLCEMVIQTMDRLGKLGRPVVLPDLNGHEEEADYGMAAATREKVAEPEEGQRKTTDFVAVRFGNVLGSNGSVIPLFKKQIEAGGPVTVTHPDIIRYFMTIPEAVSLVLQAGTYAKGGEIFVLDMGAPVKIDTLARNLIKLSGYKPDVDISVVYTGLRPGEKLYEEKLMAEEGMKTTPNKLIHIGSPIPFDTEKFLGDLEKLAKASYGNREDICELVKRVVPTYSMEDGIKNNNISMDK</sequence>
<evidence type="ECO:0000313" key="5">
    <source>
        <dbReference type="EMBL" id="QBE94681.1"/>
    </source>
</evidence>
<feature type="region of interest" description="Disordered" evidence="2">
    <location>
        <begin position="36"/>
        <end position="66"/>
    </location>
</feature>
<dbReference type="SUPFAM" id="SSF53335">
    <property type="entry name" value="S-adenosyl-L-methionine-dependent methyltransferases"/>
    <property type="match status" value="1"/>
</dbReference>
<dbReference type="Gene3D" id="3.40.50.720">
    <property type="entry name" value="NAD(P)-binding Rossmann-like Domain"/>
    <property type="match status" value="2"/>
</dbReference>
<dbReference type="Pfam" id="PF02719">
    <property type="entry name" value="Polysacc_synt_2"/>
    <property type="match status" value="2"/>
</dbReference>
<dbReference type="AlphaFoldDB" id="A0A4P6LRB5"/>
<keyword evidence="5" id="KW-0456">Lyase</keyword>
<keyword evidence="3" id="KW-0472">Membrane</keyword>
<proteinExistence type="inferred from homology"/>
<organism evidence="5 6">
    <name type="scientific">Blautia producta</name>
    <dbReference type="NCBI Taxonomy" id="33035"/>
    <lineage>
        <taxon>Bacteria</taxon>
        <taxon>Bacillati</taxon>
        <taxon>Bacillota</taxon>
        <taxon>Clostridia</taxon>
        <taxon>Lachnospirales</taxon>
        <taxon>Lachnospiraceae</taxon>
        <taxon>Blautia</taxon>
    </lineage>
</organism>
<feature type="transmembrane region" description="Helical" evidence="3">
    <location>
        <begin position="143"/>
        <end position="161"/>
    </location>
</feature>
<name>A0A4P6LRB5_9FIRM</name>